<accession>A0A226GP61</accession>
<evidence type="ECO:0000313" key="3">
    <source>
        <dbReference type="Proteomes" id="UP000198345"/>
    </source>
</evidence>
<organism evidence="2 3">
    <name type="scientific">Flavobacterium hercynium</name>
    <dbReference type="NCBI Taxonomy" id="387094"/>
    <lineage>
        <taxon>Bacteria</taxon>
        <taxon>Pseudomonadati</taxon>
        <taxon>Bacteroidota</taxon>
        <taxon>Flavobacteriia</taxon>
        <taxon>Flavobacteriales</taxon>
        <taxon>Flavobacteriaceae</taxon>
        <taxon>Flavobacterium</taxon>
    </lineage>
</organism>
<dbReference type="RefSeq" id="WP_089052082.1">
    <property type="nucleotide sequence ID" value="NZ_FXTV01000029.1"/>
</dbReference>
<evidence type="ECO:0008006" key="4">
    <source>
        <dbReference type="Google" id="ProtNLM"/>
    </source>
</evidence>
<name>A0A226GP61_9FLAO</name>
<feature type="transmembrane region" description="Helical" evidence="1">
    <location>
        <begin position="44"/>
        <end position="62"/>
    </location>
</feature>
<gene>
    <name evidence="2" type="ORF">B0A66_22500</name>
</gene>
<evidence type="ECO:0000313" key="2">
    <source>
        <dbReference type="EMBL" id="OXA83180.1"/>
    </source>
</evidence>
<keyword evidence="1" id="KW-0472">Membrane</keyword>
<keyword evidence="3" id="KW-1185">Reference proteome</keyword>
<sequence>MKEFKKFTKAGNLYTLKRQFGFSIIVVALFLVFAYICFTSKMSMFGWGLIAVSAFCAIAFWLQHFSIDMDDKVMTAKMGLIKKTVYIPLTDIRNFRVVKISHNFIRTNVILNVSYVEDGKEKVTGITQAFTVRAIQNTINEIEEIIHSDDHSRKV</sequence>
<dbReference type="EMBL" id="MUGW01000089">
    <property type="protein sequence ID" value="OXA83180.1"/>
    <property type="molecule type" value="Genomic_DNA"/>
</dbReference>
<proteinExistence type="predicted"/>
<comment type="caution">
    <text evidence="2">The sequence shown here is derived from an EMBL/GenBank/DDBJ whole genome shotgun (WGS) entry which is preliminary data.</text>
</comment>
<evidence type="ECO:0000256" key="1">
    <source>
        <dbReference type="SAM" id="Phobius"/>
    </source>
</evidence>
<keyword evidence="1" id="KW-0812">Transmembrane</keyword>
<reference evidence="2 3" key="1">
    <citation type="submission" date="2016-11" db="EMBL/GenBank/DDBJ databases">
        <title>Whole genomes of Flavobacteriaceae.</title>
        <authorList>
            <person name="Stine C."/>
            <person name="Li C."/>
            <person name="Tadesse D."/>
        </authorList>
    </citation>
    <scope>NUCLEOTIDE SEQUENCE [LARGE SCALE GENOMIC DNA]</scope>
    <source>
        <strain evidence="2 3">DSM 18292</strain>
    </source>
</reference>
<dbReference type="OrthoDB" id="710960at2"/>
<protein>
    <recommendedName>
        <fullName evidence="4">DUF304 domain-containing protein</fullName>
    </recommendedName>
</protein>
<dbReference type="AlphaFoldDB" id="A0A226GP61"/>
<keyword evidence="1" id="KW-1133">Transmembrane helix</keyword>
<dbReference type="Proteomes" id="UP000198345">
    <property type="component" value="Unassembled WGS sequence"/>
</dbReference>
<feature type="transmembrane region" description="Helical" evidence="1">
    <location>
        <begin position="20"/>
        <end position="38"/>
    </location>
</feature>